<keyword evidence="6" id="KW-1185">Reference proteome</keyword>
<dbReference type="PROSITE" id="PS51118">
    <property type="entry name" value="HTH_HXLR"/>
    <property type="match status" value="1"/>
</dbReference>
<organism evidence="5 6">
    <name type="scientific">Rhodococcus jostii</name>
    <dbReference type="NCBI Taxonomy" id="132919"/>
    <lineage>
        <taxon>Bacteria</taxon>
        <taxon>Bacillati</taxon>
        <taxon>Actinomycetota</taxon>
        <taxon>Actinomycetes</taxon>
        <taxon>Mycobacteriales</taxon>
        <taxon>Nocardiaceae</taxon>
        <taxon>Rhodococcus</taxon>
    </lineage>
</organism>
<accession>A0ABU4CS33</accession>
<evidence type="ECO:0000259" key="4">
    <source>
        <dbReference type="PROSITE" id="PS51118"/>
    </source>
</evidence>
<comment type="caution">
    <text evidence="5">The sequence shown here is derived from an EMBL/GenBank/DDBJ whole genome shotgun (WGS) entry which is preliminary data.</text>
</comment>
<keyword evidence="2" id="KW-0238">DNA-binding</keyword>
<evidence type="ECO:0000256" key="2">
    <source>
        <dbReference type="ARBA" id="ARBA00023125"/>
    </source>
</evidence>
<evidence type="ECO:0000313" key="6">
    <source>
        <dbReference type="Proteomes" id="UP001185737"/>
    </source>
</evidence>
<keyword evidence="3" id="KW-0804">Transcription</keyword>
<evidence type="ECO:0000256" key="1">
    <source>
        <dbReference type="ARBA" id="ARBA00023015"/>
    </source>
</evidence>
<name>A0ABU4CS33_RHOJO</name>
<proteinExistence type="predicted"/>
<dbReference type="Proteomes" id="UP001185737">
    <property type="component" value="Unassembled WGS sequence"/>
</dbReference>
<protein>
    <submittedName>
        <fullName evidence="5">Helix-turn-helix domain-containing protein</fullName>
    </submittedName>
</protein>
<feature type="domain" description="HTH hxlR-type" evidence="4">
    <location>
        <begin position="54"/>
        <end position="158"/>
    </location>
</feature>
<dbReference type="EMBL" id="JAWLKA010000032">
    <property type="protein sequence ID" value="MDV6286043.1"/>
    <property type="molecule type" value="Genomic_DNA"/>
</dbReference>
<dbReference type="SUPFAM" id="SSF46785">
    <property type="entry name" value="Winged helix' DNA-binding domain"/>
    <property type="match status" value="1"/>
</dbReference>
<dbReference type="InterPro" id="IPR036390">
    <property type="entry name" value="WH_DNA-bd_sf"/>
</dbReference>
<dbReference type="PANTHER" id="PTHR33204:SF18">
    <property type="entry name" value="TRANSCRIPTIONAL REGULATORY PROTEIN"/>
    <property type="match status" value="1"/>
</dbReference>
<dbReference type="PANTHER" id="PTHR33204">
    <property type="entry name" value="TRANSCRIPTIONAL REGULATOR, MARR FAMILY"/>
    <property type="match status" value="1"/>
</dbReference>
<dbReference type="InterPro" id="IPR036388">
    <property type="entry name" value="WH-like_DNA-bd_sf"/>
</dbReference>
<dbReference type="InterPro" id="IPR002577">
    <property type="entry name" value="HTH_HxlR"/>
</dbReference>
<evidence type="ECO:0000313" key="5">
    <source>
        <dbReference type="EMBL" id="MDV6286043.1"/>
    </source>
</evidence>
<evidence type="ECO:0000256" key="3">
    <source>
        <dbReference type="ARBA" id="ARBA00023163"/>
    </source>
</evidence>
<keyword evidence="1" id="KW-0805">Transcription regulation</keyword>
<dbReference type="Pfam" id="PF01638">
    <property type="entry name" value="HxlR"/>
    <property type="match status" value="1"/>
</dbReference>
<sequence>MGADYESHRLSAVDRMMTRIREILQQAPAVTDESEEIFGFVAALLVEFSWNRSAPVVGIVGHVGNYWRNWLLVILRVGPLRPSMIQRLLDTMDPSHPLSQKILTHNLRMLERDGLLSRTVVADARKHVVYDLTPLGRSLSDLVMNLIEWGYARSDQINCARAEYDAANHDGGAGEV</sequence>
<gene>
    <name evidence="5" type="ORF">R3Q59_36790</name>
</gene>
<dbReference type="Gene3D" id="1.10.10.10">
    <property type="entry name" value="Winged helix-like DNA-binding domain superfamily/Winged helix DNA-binding domain"/>
    <property type="match status" value="1"/>
</dbReference>
<reference evidence="5 6" key="1">
    <citation type="submission" date="2023-10" db="EMBL/GenBank/DDBJ databases">
        <title>Development of a sustainable strategy for remediation of hydrocarbon-contaminated territories based on the waste exchange concept.</title>
        <authorList>
            <person name="Krivoruchko A."/>
        </authorList>
    </citation>
    <scope>NUCLEOTIDE SEQUENCE [LARGE SCALE GENOMIC DNA]</scope>
    <source>
        <strain evidence="5 6">IEGM 60</strain>
    </source>
</reference>
<dbReference type="RefSeq" id="WP_241031743.1">
    <property type="nucleotide sequence ID" value="NZ_JAWLKA010000032.1"/>
</dbReference>